<dbReference type="Proteomes" id="UP000231553">
    <property type="component" value="Unassembled WGS sequence"/>
</dbReference>
<accession>A0A2M8J711</accession>
<dbReference type="PANTHER" id="PTHR40254:SF1">
    <property type="entry name" value="BLR0577 PROTEIN"/>
    <property type="match status" value="1"/>
</dbReference>
<comment type="caution">
    <text evidence="2">The sequence shown here is derived from an EMBL/GenBank/DDBJ whole genome shotgun (WGS) entry which is preliminary data.</text>
</comment>
<evidence type="ECO:0000259" key="1">
    <source>
        <dbReference type="Pfam" id="PF13454"/>
    </source>
</evidence>
<keyword evidence="3" id="KW-1185">Reference proteome</keyword>
<dbReference type="InterPro" id="IPR036188">
    <property type="entry name" value="FAD/NAD-bd_sf"/>
</dbReference>
<dbReference type="Pfam" id="PF13454">
    <property type="entry name" value="NAD_binding_9"/>
    <property type="match status" value="1"/>
</dbReference>
<evidence type="ECO:0000313" key="2">
    <source>
        <dbReference type="EMBL" id="PJE38578.1"/>
    </source>
</evidence>
<dbReference type="InterPro" id="IPR052189">
    <property type="entry name" value="L-asp_N-monooxygenase_NS-form"/>
</dbReference>
<organism evidence="2 3">
    <name type="scientific">Pseudooceanicola lipolyticus</name>
    <dbReference type="NCBI Taxonomy" id="2029104"/>
    <lineage>
        <taxon>Bacteria</taxon>
        <taxon>Pseudomonadati</taxon>
        <taxon>Pseudomonadota</taxon>
        <taxon>Alphaproteobacteria</taxon>
        <taxon>Rhodobacterales</taxon>
        <taxon>Paracoccaceae</taxon>
        <taxon>Pseudooceanicola</taxon>
    </lineage>
</organism>
<protein>
    <recommendedName>
        <fullName evidence="1">FAD-dependent urate hydroxylase HpyO/Asp monooxygenase CreE-like FAD/NAD(P)-binding domain-containing protein</fullName>
    </recommendedName>
</protein>
<dbReference type="SUPFAM" id="SSF51905">
    <property type="entry name" value="FAD/NAD(P)-binding domain"/>
    <property type="match status" value="1"/>
</dbReference>
<dbReference type="OrthoDB" id="6309046at2"/>
<sequence>MGWIECLGRFSMLSRQLGKRPRMQNPRRRCLLAIGPNDARANSSAVRNTEADAMDMLKDRRIAVVGLGPRGVGALEALAGLAEKFGICVPVDLFDPHPAPGAGPNFDPAESDLCRLNIPMRDIDLRAPEAMGLAPLSEWLVPPIDRDSFPPRPRLGAYLQHRLDALMRAPGLTLTNYAVQVENVSRRGQAWHLKAGGVWRGPYREVLLVPGQPATKPDGQLAAWQAQAARFGGILAQAYPARTLLQQAEAWTGKMVAVRGLALSSFDVVRVLTRGMGGRFSSAGYQPSGREPRCIMPFSLDGQPPYPKPGTAEIDADFDPTSDETAAFRKALAAAVNDSPDAARDRITDAMIRPVQRILARCGAKTTRNAVPDWLATEWADPGAQDRGAAVDCLIDGIAMADGNRPPSVGYVAGQVWRKWQDTLRQGYNPADTPPRTAALIVAFDEGLKRYSYGPPVDACRELVALIELGLVSTDLARDPDISLVDGGWRLSADGRNATAEVMIDAVLPSPDPQQVTDQMISDLMQDGWLTKLDDLAARTGPDGRLIGRDDRFAPGLSLLGRLALGSVIAVDSLHDCFGAASHRWAEGALSRIARPAAAQTAEH</sequence>
<name>A0A2M8J711_9RHOB</name>
<dbReference type="PANTHER" id="PTHR40254">
    <property type="entry name" value="BLR0577 PROTEIN"/>
    <property type="match status" value="1"/>
</dbReference>
<dbReference type="AlphaFoldDB" id="A0A2M8J711"/>
<gene>
    <name evidence="2" type="ORF">CVM52_00160</name>
</gene>
<feature type="domain" description="FAD-dependent urate hydroxylase HpyO/Asp monooxygenase CreE-like FAD/NAD(P)-binding" evidence="1">
    <location>
        <begin position="63"/>
        <end position="211"/>
    </location>
</feature>
<reference evidence="2 3" key="1">
    <citation type="journal article" date="2018" name="Int. J. Syst. Evol. Microbiol.">
        <title>Pseudooceanicola lipolyticus sp. nov., a marine alphaproteobacterium, reclassification of Oceanicola flagellatus as Pseudooceanicola flagellatus comb. nov. and emended description of the genus Pseudooceanicola.</title>
        <authorList>
            <person name="Huang M.-M."/>
            <person name="Guo L.-L."/>
            <person name="Wu Y.-H."/>
            <person name="Lai Q.-L."/>
            <person name="Shao Z.-Z."/>
            <person name="Wang C.-S."/>
            <person name="Wu M."/>
            <person name="Xu X.-W."/>
        </authorList>
    </citation>
    <scope>NUCLEOTIDE SEQUENCE [LARGE SCALE GENOMIC DNA]</scope>
    <source>
        <strain evidence="2 3">157</strain>
    </source>
</reference>
<dbReference type="EMBL" id="PGTB01000001">
    <property type="protein sequence ID" value="PJE38578.1"/>
    <property type="molecule type" value="Genomic_DNA"/>
</dbReference>
<dbReference type="InterPro" id="IPR038732">
    <property type="entry name" value="HpyO/CreE_NAD-binding"/>
</dbReference>
<evidence type="ECO:0000313" key="3">
    <source>
        <dbReference type="Proteomes" id="UP000231553"/>
    </source>
</evidence>
<proteinExistence type="predicted"/>
<dbReference type="RefSeq" id="WP_133119759.1">
    <property type="nucleotide sequence ID" value="NZ_PGTB01000001.1"/>
</dbReference>